<dbReference type="AlphaFoldDB" id="A0A8H6QKH7"/>
<evidence type="ECO:0000313" key="2">
    <source>
        <dbReference type="EMBL" id="KAF7123025.1"/>
    </source>
</evidence>
<feature type="region of interest" description="Disordered" evidence="1">
    <location>
        <begin position="275"/>
        <end position="297"/>
    </location>
</feature>
<dbReference type="PANTHER" id="PTHR39606:SF1">
    <property type="entry name" value="CELL SURFACE PROTEIN"/>
    <property type="match status" value="1"/>
</dbReference>
<proteinExistence type="predicted"/>
<protein>
    <submittedName>
        <fullName evidence="3">Uncharacterized protein</fullName>
    </submittedName>
</protein>
<feature type="compositionally biased region" description="Polar residues" evidence="1">
    <location>
        <begin position="135"/>
        <end position="167"/>
    </location>
</feature>
<evidence type="ECO:0000313" key="3">
    <source>
        <dbReference type="EMBL" id="KAF7173867.1"/>
    </source>
</evidence>
<sequence>MSSTQTPYQSSAFGGYNQDPNSTTPIGTNVNTAATASTGDPFTGPASTSAGPHNSNVANTLDPRVDSDLNNRAQYAPGMASSGNVHPGATQSYNNPNSTNAGPHSSSVMNKLDPRVDSQTGNTTTKTTNETGTGASRNPTDTTGTRPGVTQGSSTTSAGSPGVQDTRSAYDPNVSKYNSATGSGYATTGGVGHQPAPGSSSYDKQDYRAEYAPSTENKQYTADGQGRSAAKGEEIGRGLKSAIAGIHGAGESLRGAMNAAVDKAFGHEAGAAKNEAIANKGEQEIRSGELSGQRQTR</sequence>
<dbReference type="Proteomes" id="UP000630445">
    <property type="component" value="Unassembled WGS sequence"/>
</dbReference>
<gene>
    <name evidence="2" type="ORF">CNMCM5793_001201</name>
    <name evidence="3" type="ORF">CNMCM6106_007955</name>
</gene>
<dbReference type="OrthoDB" id="4779541at2759"/>
<evidence type="ECO:0000313" key="4">
    <source>
        <dbReference type="Proteomes" id="UP000630445"/>
    </source>
</evidence>
<feature type="compositionally biased region" description="Low complexity" evidence="1">
    <location>
        <begin position="120"/>
        <end position="134"/>
    </location>
</feature>
<comment type="caution">
    <text evidence="3">The sequence shown here is derived from an EMBL/GenBank/DDBJ whole genome shotgun (WGS) entry which is preliminary data.</text>
</comment>
<keyword evidence="4" id="KW-1185">Reference proteome</keyword>
<name>A0A8H6QKH7_9EURO</name>
<dbReference type="EMBL" id="JACBAF010001705">
    <property type="protein sequence ID" value="KAF7173867.1"/>
    <property type="molecule type" value="Genomic_DNA"/>
</dbReference>
<feature type="compositionally biased region" description="Polar residues" evidence="1">
    <location>
        <begin position="1"/>
        <end position="59"/>
    </location>
</feature>
<feature type="region of interest" description="Disordered" evidence="1">
    <location>
        <begin position="1"/>
        <end position="233"/>
    </location>
</feature>
<dbReference type="EMBL" id="JACBAD010001997">
    <property type="protein sequence ID" value="KAF7123025.1"/>
    <property type="molecule type" value="Genomic_DNA"/>
</dbReference>
<organism evidence="3 5">
    <name type="scientific">Aspergillus hiratsukae</name>
    <dbReference type="NCBI Taxonomy" id="1194566"/>
    <lineage>
        <taxon>Eukaryota</taxon>
        <taxon>Fungi</taxon>
        <taxon>Dikarya</taxon>
        <taxon>Ascomycota</taxon>
        <taxon>Pezizomycotina</taxon>
        <taxon>Eurotiomycetes</taxon>
        <taxon>Eurotiomycetidae</taxon>
        <taxon>Eurotiales</taxon>
        <taxon>Aspergillaceae</taxon>
        <taxon>Aspergillus</taxon>
        <taxon>Aspergillus subgen. Fumigati</taxon>
    </lineage>
</organism>
<dbReference type="Proteomes" id="UP000662466">
    <property type="component" value="Unassembled WGS sequence"/>
</dbReference>
<reference evidence="3" key="1">
    <citation type="submission" date="2020-06" db="EMBL/GenBank/DDBJ databases">
        <title>Draft genome sequences of strains closely related to Aspergillus parafelis and Aspergillus hiratsukae.</title>
        <authorList>
            <person name="Dos Santos R.A.C."/>
            <person name="Rivero-Menendez O."/>
            <person name="Steenwyk J.L."/>
            <person name="Mead M.E."/>
            <person name="Goldman G.H."/>
            <person name="Alastruey-Izquierdo A."/>
            <person name="Rokas A."/>
        </authorList>
    </citation>
    <scope>NUCLEOTIDE SEQUENCE</scope>
    <source>
        <strain evidence="2">CNM-CM5793</strain>
        <strain evidence="3">CNM-CM6106</strain>
    </source>
</reference>
<feature type="compositionally biased region" description="Polar residues" evidence="1">
    <location>
        <begin position="81"/>
        <end position="109"/>
    </location>
</feature>
<accession>A0A8H6QKH7</accession>
<evidence type="ECO:0000256" key="1">
    <source>
        <dbReference type="SAM" id="MobiDB-lite"/>
    </source>
</evidence>
<evidence type="ECO:0000313" key="5">
    <source>
        <dbReference type="Proteomes" id="UP000662466"/>
    </source>
</evidence>
<dbReference type="PANTHER" id="PTHR39606">
    <property type="entry name" value="SURFACE PROTEIN, PUTATIVE-RELATED"/>
    <property type="match status" value="1"/>
</dbReference>